<dbReference type="Pfam" id="PF18545">
    <property type="entry name" value="HalOD1"/>
    <property type="match status" value="2"/>
</dbReference>
<name>A0ABD5QK45_9EURY</name>
<dbReference type="Pfam" id="PF24336">
    <property type="entry name" value="DUF7504"/>
    <property type="match status" value="1"/>
</dbReference>
<reference evidence="3 4" key="1">
    <citation type="journal article" date="2019" name="Int. J. Syst. Evol. Microbiol.">
        <title>The Global Catalogue of Microorganisms (GCM) 10K type strain sequencing project: providing services to taxonomists for standard genome sequencing and annotation.</title>
        <authorList>
            <consortium name="The Broad Institute Genomics Platform"/>
            <consortium name="The Broad Institute Genome Sequencing Center for Infectious Disease"/>
            <person name="Wu L."/>
            <person name="Ma J."/>
        </authorList>
    </citation>
    <scope>NUCLEOTIDE SEQUENCE [LARGE SCALE GENOMIC DNA]</scope>
    <source>
        <strain evidence="3 4">CGMCC 1.15824</strain>
    </source>
</reference>
<organism evidence="3 4">
    <name type="scientific">Saliphagus infecundisoli</name>
    <dbReference type="NCBI Taxonomy" id="1849069"/>
    <lineage>
        <taxon>Archaea</taxon>
        <taxon>Methanobacteriati</taxon>
        <taxon>Methanobacteriota</taxon>
        <taxon>Stenosarchaea group</taxon>
        <taxon>Halobacteria</taxon>
        <taxon>Halobacteriales</taxon>
        <taxon>Natrialbaceae</taxon>
        <taxon>Saliphagus</taxon>
    </lineage>
</organism>
<protein>
    <submittedName>
        <fullName evidence="3">HalOD1 output domain-containing protein</fullName>
    </submittedName>
</protein>
<feature type="region of interest" description="Disordered" evidence="1">
    <location>
        <begin position="36"/>
        <end position="84"/>
    </location>
</feature>
<comment type="caution">
    <text evidence="3">The sequence shown here is derived from an EMBL/GenBank/DDBJ whole genome shotgun (WGS) entry which is preliminary data.</text>
</comment>
<dbReference type="InterPro" id="IPR040624">
    <property type="entry name" value="HalOD1"/>
</dbReference>
<evidence type="ECO:0000259" key="2">
    <source>
        <dbReference type="Pfam" id="PF18545"/>
    </source>
</evidence>
<dbReference type="InterPro" id="IPR055927">
    <property type="entry name" value="DUF7504"/>
</dbReference>
<feature type="domain" description="Halobacterial output" evidence="2">
    <location>
        <begin position="128"/>
        <end position="193"/>
    </location>
</feature>
<keyword evidence="4" id="KW-1185">Reference proteome</keyword>
<feature type="compositionally biased region" description="Basic and acidic residues" evidence="1">
    <location>
        <begin position="1"/>
        <end position="11"/>
    </location>
</feature>
<sequence>MRDDDPPRGDGETDGASNWPDRASLAVVRRVADREGASALSLPALNGTVDPDALDDLLDGRAGADGESPPDTGAESAAGTTPERTAWPAVTTSYDGRTVRVDPDGVTLSPDEPDWDHVSRIDARTDDVGAGVVLELADRTGEDPTRVRSELSRIVDPGALSRLNRPRANGVPRTGATVRFTALGYDVVVEPDGVSVGCTLRRLRAGGNVLVVGSVPDAILDSAGSRLLEGDDGHLFALFDREVGIVPAQLPPGTAREATVLAHATAARSAASTPTAPDGDRSVPGPAVTDVGGDLETVREAIEAELAEAEEGVRLCVASLRPLVEAREPAAVREFLVPLCAAVRDRSALAHYTLPIDRESAAVRAIEPAFEATLELRLEGATPEQRWHFRDGDHTTEWARLER</sequence>
<accession>A0ABD5QK45</accession>
<evidence type="ECO:0000256" key="1">
    <source>
        <dbReference type="SAM" id="MobiDB-lite"/>
    </source>
</evidence>
<evidence type="ECO:0000313" key="3">
    <source>
        <dbReference type="EMBL" id="MFC4989981.1"/>
    </source>
</evidence>
<gene>
    <name evidence="3" type="ORF">ACFPFO_19880</name>
</gene>
<dbReference type="AlphaFoldDB" id="A0ABD5QK45"/>
<feature type="domain" description="Halobacterial output" evidence="2">
    <location>
        <begin position="21"/>
        <end position="63"/>
    </location>
</feature>
<dbReference type="RefSeq" id="WP_224827671.1">
    <property type="nucleotide sequence ID" value="NZ_JAIVEF010000002.1"/>
</dbReference>
<feature type="region of interest" description="Disordered" evidence="1">
    <location>
        <begin position="265"/>
        <end position="290"/>
    </location>
</feature>
<dbReference type="Proteomes" id="UP001595925">
    <property type="component" value="Unassembled WGS sequence"/>
</dbReference>
<feature type="region of interest" description="Disordered" evidence="1">
    <location>
        <begin position="1"/>
        <end position="23"/>
    </location>
</feature>
<dbReference type="EMBL" id="JBHSJG010000056">
    <property type="protein sequence ID" value="MFC4989981.1"/>
    <property type="molecule type" value="Genomic_DNA"/>
</dbReference>
<evidence type="ECO:0000313" key="4">
    <source>
        <dbReference type="Proteomes" id="UP001595925"/>
    </source>
</evidence>
<feature type="compositionally biased region" description="Low complexity" evidence="1">
    <location>
        <begin position="265"/>
        <end position="277"/>
    </location>
</feature>
<proteinExistence type="predicted"/>